<dbReference type="EnsemblMetazoa" id="CLYHEMT020947.1">
    <property type="protein sequence ID" value="CLYHEMP020947.1"/>
    <property type="gene ID" value="CLYHEMG020947"/>
</dbReference>
<sequence length="973" mass="110514">EIFFKSWIVVMLKKPKIRPLRLTIVGKSHVGKSCVTLFYNRRIFYDDSHEGLYPTIGADYDTKTVHYKDVEYRLTIWDTAGAAEFECLTLSYIRGCDMLIMIYDITNRESFDILLSKIARFVTKWDIPFCVVGNKIDLESKREVSEEEGNSVEGSLFFLETSCKIGHNIDALFDKIIEYCHNNGDVAKNVDTVVSHVAAKKELIQLFLDGQLKSICLSSLPSELKNISAQDALRNCTKSGYVQTKWLWISLNRFLVLKGDYLYWFRRNTSRDPVAFLDLRNCVSLSGEEERNSFSIVYSKTAGNSLDTNCITFQCVNTADEEDSISWKLDLLNQLAKSTENVPIRKACFGALTKMKLGRTERAIIKIRQNDESLYRLSFKSQNKLDMRIGFTSLGFSFEEHNFKFSTDASRSEYVFFIKDLAVVCFKPRDTESYNSAGSQLKKIFGVQSFGGRITEKSCLEIFDLAYRCACFEMSISGIESLKDSLIHHWTKCETFKEINLRGYQMINQDIFAISHALSHYHFISTICLRNCGIDSKGLSIFLKSLTDYNALKCLDIGMNKHIDSNETGKCFEEFLKTCKLETLKLMSCDIGSVTFSTFLPVIKEHETLEEIDLSFNDVDDSLCEPISEIISKNNRLAKLVLWHSCLTEEPATKLYGALEKRSKIFPKLEISLHHSQFISNDTITLFDTFLEKVEKEEEEEEVEVGDVCETIKIKSNKSENETNSSAKDMNDFLDVDNIKLEVGEENTFTLKEMLVDVMLTQQIILKRQVLQYQKQMEHFQLSINMVQIRTPRTFCILPSPEDKSWKKTSSWGKETFRLHLLCEGSEGGSVGDIHFLQDHKGYLIEQPTEFLKKVLPVLTIGMKVLSTAAKIAGTAIGAGGLVPSGDVLKTLGIVSQKSGDIAALLQKVQESIKECNHHDVENPEIQVSTGAALRSLEVFLNENDELRHFGGLQSVAGPDGRWAWVCDQHAKF</sequence>
<dbReference type="SUPFAM" id="SSF52047">
    <property type="entry name" value="RNI-like"/>
    <property type="match status" value="1"/>
</dbReference>
<dbReference type="InterPro" id="IPR001806">
    <property type="entry name" value="Small_GTPase"/>
</dbReference>
<dbReference type="PRINTS" id="PR00449">
    <property type="entry name" value="RASTRNSFRMNG"/>
</dbReference>
<dbReference type="Proteomes" id="UP000594262">
    <property type="component" value="Unplaced"/>
</dbReference>
<dbReference type="InterPro" id="IPR050227">
    <property type="entry name" value="Rab"/>
</dbReference>
<dbReference type="Pfam" id="PF00071">
    <property type="entry name" value="Ras"/>
    <property type="match status" value="1"/>
</dbReference>
<dbReference type="InterPro" id="IPR011993">
    <property type="entry name" value="PH-like_dom_sf"/>
</dbReference>
<dbReference type="PROSITE" id="PS51419">
    <property type="entry name" value="RAB"/>
    <property type="match status" value="1"/>
</dbReference>
<evidence type="ECO:0000256" key="1">
    <source>
        <dbReference type="ARBA" id="ARBA00022741"/>
    </source>
</evidence>
<evidence type="ECO:0000313" key="3">
    <source>
        <dbReference type="EnsemblMetazoa" id="CLYHEMP020947.1"/>
    </source>
</evidence>
<keyword evidence="2" id="KW-0342">GTP-binding</keyword>
<dbReference type="GO" id="GO:0005525">
    <property type="term" value="F:GTP binding"/>
    <property type="evidence" value="ECO:0007669"/>
    <property type="project" value="UniProtKB-KW"/>
</dbReference>
<dbReference type="Gene3D" id="2.30.29.30">
    <property type="entry name" value="Pleckstrin-homology domain (PH domain)/Phosphotyrosine-binding domain (PTB)"/>
    <property type="match status" value="1"/>
</dbReference>
<name>A0A7M5XBM1_9CNID</name>
<dbReference type="SUPFAM" id="SSF52540">
    <property type="entry name" value="P-loop containing nucleoside triphosphate hydrolases"/>
    <property type="match status" value="1"/>
</dbReference>
<dbReference type="Gene3D" id="3.40.50.300">
    <property type="entry name" value="P-loop containing nucleotide triphosphate hydrolases"/>
    <property type="match status" value="1"/>
</dbReference>
<dbReference type="FunFam" id="3.40.50.300:FF:001447">
    <property type="entry name" value="Ras-related protein Rab-1B"/>
    <property type="match status" value="1"/>
</dbReference>
<accession>A0A7M5XBM1</accession>
<evidence type="ECO:0000313" key="4">
    <source>
        <dbReference type="Proteomes" id="UP000594262"/>
    </source>
</evidence>
<dbReference type="Gene3D" id="3.80.10.10">
    <property type="entry name" value="Ribonuclease Inhibitor"/>
    <property type="match status" value="2"/>
</dbReference>
<keyword evidence="4" id="KW-1185">Reference proteome</keyword>
<organism evidence="3 4">
    <name type="scientific">Clytia hemisphaerica</name>
    <dbReference type="NCBI Taxonomy" id="252671"/>
    <lineage>
        <taxon>Eukaryota</taxon>
        <taxon>Metazoa</taxon>
        <taxon>Cnidaria</taxon>
        <taxon>Hydrozoa</taxon>
        <taxon>Hydroidolina</taxon>
        <taxon>Leptothecata</taxon>
        <taxon>Obeliida</taxon>
        <taxon>Clytiidae</taxon>
        <taxon>Clytia</taxon>
    </lineage>
</organism>
<dbReference type="NCBIfam" id="TIGR00231">
    <property type="entry name" value="small_GTP"/>
    <property type="match status" value="1"/>
</dbReference>
<reference evidence="3" key="1">
    <citation type="submission" date="2021-01" db="UniProtKB">
        <authorList>
            <consortium name="EnsemblMetazoa"/>
        </authorList>
    </citation>
    <scope>IDENTIFICATION</scope>
</reference>
<dbReference type="PROSITE" id="PS51421">
    <property type="entry name" value="RAS"/>
    <property type="match status" value="1"/>
</dbReference>
<dbReference type="InterPro" id="IPR032675">
    <property type="entry name" value="LRR_dom_sf"/>
</dbReference>
<dbReference type="OrthoDB" id="6036406at2759"/>
<dbReference type="InterPro" id="IPR027417">
    <property type="entry name" value="P-loop_NTPase"/>
</dbReference>
<dbReference type="SMART" id="SM00175">
    <property type="entry name" value="RAB"/>
    <property type="match status" value="1"/>
</dbReference>
<dbReference type="InterPro" id="IPR005225">
    <property type="entry name" value="Small_GTP-bd"/>
</dbReference>
<dbReference type="SMART" id="SM00174">
    <property type="entry name" value="RHO"/>
    <property type="match status" value="1"/>
</dbReference>
<dbReference type="SMART" id="SM00173">
    <property type="entry name" value="RAS"/>
    <property type="match status" value="1"/>
</dbReference>
<dbReference type="GO" id="GO:0003924">
    <property type="term" value="F:GTPase activity"/>
    <property type="evidence" value="ECO:0007669"/>
    <property type="project" value="InterPro"/>
</dbReference>
<dbReference type="CDD" id="cd00154">
    <property type="entry name" value="Rab"/>
    <property type="match status" value="1"/>
</dbReference>
<proteinExistence type="predicted"/>
<keyword evidence="1" id="KW-0547">Nucleotide-binding</keyword>
<dbReference type="AlphaFoldDB" id="A0A7M5XBM1"/>
<dbReference type="PANTHER" id="PTHR47977">
    <property type="entry name" value="RAS-RELATED PROTEIN RAB"/>
    <property type="match status" value="1"/>
</dbReference>
<protein>
    <submittedName>
        <fullName evidence="3">Uncharacterized protein</fullName>
    </submittedName>
</protein>
<dbReference type="SUPFAM" id="SSF50729">
    <property type="entry name" value="PH domain-like"/>
    <property type="match status" value="1"/>
</dbReference>
<evidence type="ECO:0000256" key="2">
    <source>
        <dbReference type="ARBA" id="ARBA00023134"/>
    </source>
</evidence>